<protein>
    <submittedName>
        <fullName evidence="3">Ankyrin repeat protein</fullName>
    </submittedName>
</protein>
<dbReference type="PANTHER" id="PTHR24126">
    <property type="entry name" value="ANKYRIN REPEAT, PH AND SEC7 DOMAIN CONTAINING PROTEIN SECG-RELATED"/>
    <property type="match status" value="1"/>
</dbReference>
<dbReference type="SUPFAM" id="SSF48403">
    <property type="entry name" value="Ankyrin repeat"/>
    <property type="match status" value="1"/>
</dbReference>
<proteinExistence type="predicted"/>
<keyword evidence="1" id="KW-0677">Repeat</keyword>
<dbReference type="PROSITE" id="PS50088">
    <property type="entry name" value="ANK_REPEAT"/>
    <property type="match status" value="2"/>
</dbReference>
<reference evidence="3 4" key="1">
    <citation type="submission" date="2021-02" db="EMBL/GenBank/DDBJ databases">
        <title>Cotonvirus japonicus, which uses Golgi apparatus of host cells for its virion factory, phylogenetically links tailed tupanvirus and icosahedral mimivirus.</title>
        <authorList>
            <person name="Takahashi H."/>
            <person name="Fukaya S."/>
            <person name="Song C."/>
            <person name="Murata K."/>
            <person name="Takemura M."/>
        </authorList>
    </citation>
    <scope>NUCLEOTIDE SEQUENCE [LARGE SCALE GENOMIC DNA]</scope>
</reference>
<organism evidence="3 4">
    <name type="scientific">Cotonvirus japonicus</name>
    <dbReference type="NCBI Taxonomy" id="2811091"/>
    <lineage>
        <taxon>Viruses</taxon>
        <taxon>Varidnaviria</taxon>
        <taxon>Bamfordvirae</taxon>
        <taxon>Nucleocytoviricota</taxon>
        <taxon>Megaviricetes</taxon>
        <taxon>Imitervirales</taxon>
        <taxon>Mimiviridae</taxon>
        <taxon>Megamimivirinae</taxon>
        <taxon>Cotonvirus</taxon>
        <taxon>Cotonvirus japonicum</taxon>
    </lineage>
</organism>
<dbReference type="EMBL" id="AP024483">
    <property type="protein sequence ID" value="BCS83388.1"/>
    <property type="molecule type" value="Genomic_DNA"/>
</dbReference>
<dbReference type="Gene3D" id="1.25.40.20">
    <property type="entry name" value="Ankyrin repeat-containing domain"/>
    <property type="match status" value="2"/>
</dbReference>
<evidence type="ECO:0000256" key="1">
    <source>
        <dbReference type="ARBA" id="ARBA00022737"/>
    </source>
</evidence>
<dbReference type="InterPro" id="IPR002110">
    <property type="entry name" value="Ankyrin_rpt"/>
</dbReference>
<evidence type="ECO:0000313" key="4">
    <source>
        <dbReference type="Proteomes" id="UP001321479"/>
    </source>
</evidence>
<keyword evidence="2" id="KW-0040">ANK repeat</keyword>
<name>A0ABM7NT87_9VIRU</name>
<dbReference type="Proteomes" id="UP001321479">
    <property type="component" value="Segment"/>
</dbReference>
<evidence type="ECO:0000256" key="2">
    <source>
        <dbReference type="ARBA" id="ARBA00023043"/>
    </source>
</evidence>
<evidence type="ECO:0000313" key="3">
    <source>
        <dbReference type="EMBL" id="BCS83388.1"/>
    </source>
</evidence>
<dbReference type="RefSeq" id="YP_010841996.1">
    <property type="nucleotide sequence ID" value="NC_079139.1"/>
</dbReference>
<dbReference type="PANTHER" id="PTHR24126:SF14">
    <property type="entry name" value="ANK_REP_REGION DOMAIN-CONTAINING PROTEIN"/>
    <property type="match status" value="1"/>
</dbReference>
<dbReference type="SMART" id="SM00248">
    <property type="entry name" value="ANK"/>
    <property type="match status" value="7"/>
</dbReference>
<keyword evidence="4" id="KW-1185">Reference proteome</keyword>
<dbReference type="Pfam" id="PF12796">
    <property type="entry name" value="Ank_2"/>
    <property type="match status" value="1"/>
</dbReference>
<accession>A0ABM7NT87</accession>
<dbReference type="GeneID" id="80558593"/>
<sequence>MYFIDNELTITKKVKLYDLKNVIKSLHYRIQKQNSYLFEINTENHETEIKLNDLNIKNKYPLNEISTFEFIIENNAINNNHIHILLSWGLRVNYIELINYLYRININLNVKLDGYDIMCIASINFNHDIIKFLLEIGLEYKPHYVHEITNYNHDKHINTIIMLIEHKLFDLDFITKIMCNIPEGAHYETIMNLIKLGADITYEDYDVVLRFLRYGNIDNVKKLFGYVNVSDLLVNKPLHYDLLEYCIESDIDVIEKINFLIDLGIDFNFSIDSFIFAINYNDKSVEILELLINNGCEYTTKINVWLNNVCTLGNIEFIKYLINLGADVNYDNGICLEYIITVENEMYCCDPTSKNLSIIEYLVQEGLDIDINSGSALLKSIYYGNNTMVELLIKMGANITINNNAPIRMAVKRGYFSIAKYLKDLGAEFIVSDKTKLEKIFLKFRQIYEPLDCDHSEIINHWIDTGMDFSN</sequence>
<dbReference type="InterPro" id="IPR036770">
    <property type="entry name" value="Ankyrin_rpt-contain_sf"/>
</dbReference>